<dbReference type="GO" id="GO:0016020">
    <property type="term" value="C:membrane"/>
    <property type="evidence" value="ECO:0007669"/>
    <property type="project" value="UniProtKB-SubCell"/>
</dbReference>
<evidence type="ECO:0000313" key="16">
    <source>
        <dbReference type="Proteomes" id="UP000739411"/>
    </source>
</evidence>
<evidence type="ECO:0000259" key="14">
    <source>
        <dbReference type="PROSITE" id="PS51384"/>
    </source>
</evidence>
<dbReference type="InterPro" id="IPR017938">
    <property type="entry name" value="Riboflavin_synthase-like_b-brl"/>
</dbReference>
<proteinExistence type="predicted"/>
<dbReference type="CDD" id="cd06198">
    <property type="entry name" value="FNR_like_3"/>
    <property type="match status" value="1"/>
</dbReference>
<feature type="transmembrane region" description="Helical" evidence="13">
    <location>
        <begin position="160"/>
        <end position="180"/>
    </location>
</feature>
<evidence type="ECO:0000256" key="7">
    <source>
        <dbReference type="ARBA" id="ARBA00022827"/>
    </source>
</evidence>
<feature type="transmembrane region" description="Helical" evidence="13">
    <location>
        <begin position="131"/>
        <end position="148"/>
    </location>
</feature>
<keyword evidence="5" id="KW-0001">2Fe-2S</keyword>
<reference evidence="15 16" key="1">
    <citation type="submission" date="2020-10" db="EMBL/GenBank/DDBJ databases">
        <title>Connecting structure to function with the recovery of over 1000 high-quality activated sludge metagenome-assembled genomes encoding full-length rRNA genes using long-read sequencing.</title>
        <authorList>
            <person name="Singleton C.M."/>
            <person name="Petriglieri F."/>
            <person name="Kristensen J.M."/>
            <person name="Kirkegaard R.H."/>
            <person name="Michaelsen T.Y."/>
            <person name="Andersen M.H."/>
            <person name="Karst S.M."/>
            <person name="Dueholm M.S."/>
            <person name="Nielsen P.H."/>
            <person name="Albertsen M."/>
        </authorList>
    </citation>
    <scope>NUCLEOTIDE SEQUENCE [LARGE SCALE GENOMIC DNA]</scope>
    <source>
        <strain evidence="15">EsbW_18-Q3-R4-48_BATAC.463</strain>
    </source>
</reference>
<keyword evidence="6" id="KW-0479">Metal-binding</keyword>
<evidence type="ECO:0000256" key="1">
    <source>
        <dbReference type="ARBA" id="ARBA00001974"/>
    </source>
</evidence>
<dbReference type="Pfam" id="PF08022">
    <property type="entry name" value="FAD_binding_8"/>
    <property type="match status" value="1"/>
</dbReference>
<evidence type="ECO:0000256" key="8">
    <source>
        <dbReference type="ARBA" id="ARBA00022989"/>
    </source>
</evidence>
<evidence type="ECO:0000256" key="2">
    <source>
        <dbReference type="ARBA" id="ARBA00004141"/>
    </source>
</evidence>
<keyword evidence="12 13" id="KW-0472">Membrane</keyword>
<evidence type="ECO:0000256" key="4">
    <source>
        <dbReference type="ARBA" id="ARBA00022692"/>
    </source>
</evidence>
<dbReference type="EMBL" id="JADJMS010000031">
    <property type="protein sequence ID" value="MBK7416101.1"/>
    <property type="molecule type" value="Genomic_DNA"/>
</dbReference>
<dbReference type="GO" id="GO:0046872">
    <property type="term" value="F:metal ion binding"/>
    <property type="evidence" value="ECO:0007669"/>
    <property type="project" value="UniProtKB-KW"/>
</dbReference>
<keyword evidence="9" id="KW-0560">Oxidoreductase</keyword>
<keyword evidence="11" id="KW-0411">Iron-sulfur</keyword>
<evidence type="ECO:0000256" key="13">
    <source>
        <dbReference type="SAM" id="Phobius"/>
    </source>
</evidence>
<feature type="domain" description="FAD-binding FR-type" evidence="14">
    <location>
        <begin position="210"/>
        <end position="310"/>
    </location>
</feature>
<dbReference type="PANTHER" id="PTHR47354">
    <property type="entry name" value="NADH OXIDOREDUCTASE HCR"/>
    <property type="match status" value="1"/>
</dbReference>
<keyword evidence="8 13" id="KW-1133">Transmembrane helix</keyword>
<name>A0A935JY19_9RHOO</name>
<dbReference type="Proteomes" id="UP000739411">
    <property type="component" value="Unassembled WGS sequence"/>
</dbReference>
<evidence type="ECO:0000313" key="15">
    <source>
        <dbReference type="EMBL" id="MBK7416101.1"/>
    </source>
</evidence>
<dbReference type="GO" id="GO:0051537">
    <property type="term" value="F:2 iron, 2 sulfur cluster binding"/>
    <property type="evidence" value="ECO:0007669"/>
    <property type="project" value="UniProtKB-KW"/>
</dbReference>
<evidence type="ECO:0000256" key="5">
    <source>
        <dbReference type="ARBA" id="ARBA00022714"/>
    </source>
</evidence>
<dbReference type="Gene3D" id="3.40.50.80">
    <property type="entry name" value="Nucleotide-binding domain of ferredoxin-NADP reductase (FNR) module"/>
    <property type="match status" value="1"/>
</dbReference>
<feature type="transmembrane region" description="Helical" evidence="13">
    <location>
        <begin position="186"/>
        <end position="203"/>
    </location>
</feature>
<gene>
    <name evidence="15" type="ORF">IPJ38_14285</name>
</gene>
<evidence type="ECO:0000256" key="6">
    <source>
        <dbReference type="ARBA" id="ARBA00022723"/>
    </source>
</evidence>
<dbReference type="PROSITE" id="PS51384">
    <property type="entry name" value="FAD_FR"/>
    <property type="match status" value="1"/>
</dbReference>
<comment type="subcellular location">
    <subcellularLocation>
        <location evidence="2">Membrane</location>
        <topology evidence="2">Multi-pass membrane protein</topology>
    </subcellularLocation>
</comment>
<comment type="cofactor">
    <cofactor evidence="1">
        <name>FAD</name>
        <dbReference type="ChEBI" id="CHEBI:57692"/>
    </cofactor>
</comment>
<dbReference type="InterPro" id="IPR017927">
    <property type="entry name" value="FAD-bd_FR_type"/>
</dbReference>
<dbReference type="SUPFAM" id="SSF63380">
    <property type="entry name" value="Riboflavin synthase domain-like"/>
    <property type="match status" value="1"/>
</dbReference>
<evidence type="ECO:0000256" key="12">
    <source>
        <dbReference type="ARBA" id="ARBA00023136"/>
    </source>
</evidence>
<keyword evidence="7" id="KW-0274">FAD</keyword>
<dbReference type="InterPro" id="IPR013112">
    <property type="entry name" value="FAD-bd_8"/>
</dbReference>
<dbReference type="PANTHER" id="PTHR47354:SF8">
    <property type="entry name" value="1,2-PHENYLACETYL-COA EPOXIDASE, SUBUNIT E"/>
    <property type="match status" value="1"/>
</dbReference>
<organism evidence="15 16">
    <name type="scientific">Candidatus Dechloromonas phosphorivorans</name>
    <dbReference type="NCBI Taxonomy" id="2899244"/>
    <lineage>
        <taxon>Bacteria</taxon>
        <taxon>Pseudomonadati</taxon>
        <taxon>Pseudomonadota</taxon>
        <taxon>Betaproteobacteria</taxon>
        <taxon>Rhodocyclales</taxon>
        <taxon>Azonexaceae</taxon>
        <taxon>Dechloromonas</taxon>
    </lineage>
</organism>
<keyword evidence="4 13" id="KW-0812">Transmembrane</keyword>
<evidence type="ECO:0000256" key="3">
    <source>
        <dbReference type="ARBA" id="ARBA00022630"/>
    </source>
</evidence>
<dbReference type="GO" id="GO:0050660">
    <property type="term" value="F:flavin adenine dinucleotide binding"/>
    <property type="evidence" value="ECO:0007669"/>
    <property type="project" value="TreeGrafter"/>
</dbReference>
<dbReference type="Pfam" id="PF01794">
    <property type="entry name" value="Ferric_reduct"/>
    <property type="match status" value="1"/>
</dbReference>
<feature type="transmembrane region" description="Helical" evidence="13">
    <location>
        <begin position="36"/>
        <end position="58"/>
    </location>
</feature>
<keyword evidence="10" id="KW-0408">Iron</keyword>
<dbReference type="Gene3D" id="2.40.30.10">
    <property type="entry name" value="Translation factors"/>
    <property type="match status" value="1"/>
</dbReference>
<protein>
    <submittedName>
        <fullName evidence="15">Ferric reductase-like transmembrane domain-containing protein</fullName>
    </submittedName>
</protein>
<dbReference type="GO" id="GO:0016491">
    <property type="term" value="F:oxidoreductase activity"/>
    <property type="evidence" value="ECO:0007669"/>
    <property type="project" value="UniProtKB-KW"/>
</dbReference>
<dbReference type="InterPro" id="IPR013130">
    <property type="entry name" value="Fe3_Rdtase_TM_dom"/>
</dbReference>
<evidence type="ECO:0000256" key="10">
    <source>
        <dbReference type="ARBA" id="ARBA00023004"/>
    </source>
</evidence>
<dbReference type="AlphaFoldDB" id="A0A935JY19"/>
<comment type="caution">
    <text evidence="15">The sequence shown here is derived from an EMBL/GenBank/DDBJ whole genome shotgun (WGS) entry which is preliminary data.</text>
</comment>
<sequence length="452" mass="49726">MKRPLILLALIPLGFWGIFALPEVLAANPTFWEWRKALIILTGTLALWWMSAGIALAARPAWLEKHLGGLDKLYRLHKYIGIGSGILVFSHWMMEWLPKKMAKLGWVPSRPRGPKGMQDMWLSLAKDVGEWAGYILLALVVIALVRRIPYRYFRLVHKAFGLIFLAGVFHGLILMPATFWQNPLGWLTATMAAAGAISALLSLSNRIGRNRQHPAQIVSINQHEGKLLEIVCRPTEGWPGHRAGQFLFADFGQRGEGAHPFTIASAWNSKDGTLTLAIKALGDFTTKLPVLVQPGQMFLLEGPYGSFDFSPSTQVDRAPQEAPLGCNKLSDHQVWIAGGIGITPFLARLNELANADGKKSANADLFYCTPDSTAGEFPAHLEALCQSAGVRLHRRLTEREGPLSSHEVASTLQAGSSVWFCGPAAWGKSLGKALHNSGLSRTAFHQEAFEFR</sequence>
<dbReference type="InterPro" id="IPR050415">
    <property type="entry name" value="MRET"/>
</dbReference>
<evidence type="ECO:0000256" key="9">
    <source>
        <dbReference type="ARBA" id="ARBA00023002"/>
    </source>
</evidence>
<dbReference type="InterPro" id="IPR039261">
    <property type="entry name" value="FNR_nucleotide-bd"/>
</dbReference>
<evidence type="ECO:0000256" key="11">
    <source>
        <dbReference type="ARBA" id="ARBA00023014"/>
    </source>
</evidence>
<keyword evidence="3" id="KW-0285">Flavoprotein</keyword>
<feature type="transmembrane region" description="Helical" evidence="13">
    <location>
        <begin position="79"/>
        <end position="97"/>
    </location>
</feature>
<dbReference type="SUPFAM" id="SSF52343">
    <property type="entry name" value="Ferredoxin reductase-like, C-terminal NADP-linked domain"/>
    <property type="match status" value="1"/>
</dbReference>
<accession>A0A935JY19</accession>